<dbReference type="OrthoDB" id="149709at2"/>
<dbReference type="PROSITE" id="PS51186">
    <property type="entry name" value="GNAT"/>
    <property type="match status" value="1"/>
</dbReference>
<dbReference type="InterPro" id="IPR016181">
    <property type="entry name" value="Acyl_CoA_acyltransferase"/>
</dbReference>
<dbReference type="SUPFAM" id="SSF55729">
    <property type="entry name" value="Acyl-CoA N-acyltransferases (Nat)"/>
    <property type="match status" value="1"/>
</dbReference>
<feature type="region of interest" description="Disordered" evidence="3">
    <location>
        <begin position="1"/>
        <end position="23"/>
    </location>
</feature>
<dbReference type="InterPro" id="IPR000182">
    <property type="entry name" value="GNAT_dom"/>
</dbReference>
<accession>A0A5C4M4Y8</accession>
<keyword evidence="1 5" id="KW-0808">Transferase</keyword>
<proteinExistence type="predicted"/>
<gene>
    <name evidence="5" type="ORF">FG385_14790</name>
</gene>
<dbReference type="CDD" id="cd04301">
    <property type="entry name" value="NAT_SF"/>
    <property type="match status" value="1"/>
</dbReference>
<feature type="domain" description="N-acetyltransferase" evidence="4">
    <location>
        <begin position="170"/>
        <end position="331"/>
    </location>
</feature>
<dbReference type="Proteomes" id="UP000305546">
    <property type="component" value="Unassembled WGS sequence"/>
</dbReference>
<evidence type="ECO:0000256" key="1">
    <source>
        <dbReference type="ARBA" id="ARBA00022679"/>
    </source>
</evidence>
<keyword evidence="2" id="KW-0012">Acyltransferase</keyword>
<dbReference type="Pfam" id="PF00583">
    <property type="entry name" value="Acetyltransf_1"/>
    <property type="match status" value="1"/>
</dbReference>
<evidence type="ECO:0000313" key="6">
    <source>
        <dbReference type="Proteomes" id="UP000305546"/>
    </source>
</evidence>
<comment type="caution">
    <text evidence="5">The sequence shown here is derived from an EMBL/GenBank/DDBJ whole genome shotgun (WGS) entry which is preliminary data.</text>
</comment>
<reference evidence="5 6" key="1">
    <citation type="submission" date="2019-06" db="EMBL/GenBank/DDBJ databases">
        <title>Amycolatopsis alkalitolerans sp. nov., isolated from Gastrodia elata Blume.</title>
        <authorList>
            <person name="Narsing Rao M.P."/>
            <person name="Li W.J."/>
        </authorList>
    </citation>
    <scope>NUCLEOTIDE SEQUENCE [LARGE SCALE GENOMIC DNA]</scope>
    <source>
        <strain evidence="5 6">SYSUP0005</strain>
    </source>
</reference>
<organism evidence="5 6">
    <name type="scientific">Amycolatopsis alkalitolerans</name>
    <dbReference type="NCBI Taxonomy" id="2547244"/>
    <lineage>
        <taxon>Bacteria</taxon>
        <taxon>Bacillati</taxon>
        <taxon>Actinomycetota</taxon>
        <taxon>Actinomycetes</taxon>
        <taxon>Pseudonocardiales</taxon>
        <taxon>Pseudonocardiaceae</taxon>
        <taxon>Amycolatopsis</taxon>
    </lineage>
</organism>
<keyword evidence="6" id="KW-1185">Reference proteome</keyword>
<dbReference type="GO" id="GO:0016747">
    <property type="term" value="F:acyltransferase activity, transferring groups other than amino-acyl groups"/>
    <property type="evidence" value="ECO:0007669"/>
    <property type="project" value="InterPro"/>
</dbReference>
<sequence>MGPVEPPAGKALPGHGDLPHAAGRPVIGQRLRTAQRDRFAAADPLVPTPPPPPDGEVVTAATASGEQVAGVLQTKTHAPGTLDLLWSAQRVWQLFPYPGETGTEGMDALLRAWRRRMDAESPGPDSACTVTWPSRDAPAIHAFLRHGMVPVSVLALRTGPPPAEIPPEEVTVRLARPEDFEEVLALTKATFDYTALVTSHHRPDAAELMAPQLRRNLAAGAPIWLAETGGVATAVADCGWVDSAPGTWAAELLPKGHWGYVNNVATRPGSRGNGIGRALMSTVHRDFARRGATGTYLYYNPTNPLSSVFWPRQGYRPLWTFWEVRPASALR</sequence>
<protein>
    <submittedName>
        <fullName evidence="5">GNAT family N-acetyltransferase</fullName>
    </submittedName>
</protein>
<evidence type="ECO:0000256" key="2">
    <source>
        <dbReference type="ARBA" id="ARBA00023315"/>
    </source>
</evidence>
<dbReference type="AlphaFoldDB" id="A0A5C4M4Y8"/>
<evidence type="ECO:0000256" key="3">
    <source>
        <dbReference type="SAM" id="MobiDB-lite"/>
    </source>
</evidence>
<name>A0A5C4M4Y8_9PSEU</name>
<dbReference type="PANTHER" id="PTHR43877">
    <property type="entry name" value="AMINOALKYLPHOSPHONATE N-ACETYLTRANSFERASE-RELATED-RELATED"/>
    <property type="match status" value="1"/>
</dbReference>
<dbReference type="InterPro" id="IPR050832">
    <property type="entry name" value="Bact_Acetyltransf"/>
</dbReference>
<dbReference type="EMBL" id="VDFW01000011">
    <property type="protein sequence ID" value="TNC25360.1"/>
    <property type="molecule type" value="Genomic_DNA"/>
</dbReference>
<evidence type="ECO:0000259" key="4">
    <source>
        <dbReference type="PROSITE" id="PS51186"/>
    </source>
</evidence>
<dbReference type="Gene3D" id="3.40.630.30">
    <property type="match status" value="1"/>
</dbReference>
<evidence type="ECO:0000313" key="5">
    <source>
        <dbReference type="EMBL" id="TNC25360.1"/>
    </source>
</evidence>